<evidence type="ECO:0000313" key="2">
    <source>
        <dbReference type="EMBL" id="CAI9623355.1"/>
    </source>
</evidence>
<feature type="transmembrane region" description="Helical" evidence="1">
    <location>
        <begin position="7"/>
        <end position="31"/>
    </location>
</feature>
<protein>
    <submittedName>
        <fullName evidence="2">Uncharacterized protein</fullName>
    </submittedName>
</protein>
<evidence type="ECO:0000256" key="1">
    <source>
        <dbReference type="SAM" id="Phobius"/>
    </source>
</evidence>
<keyword evidence="1" id="KW-0812">Transmembrane</keyword>
<comment type="caution">
    <text evidence="2">The sequence shown here is derived from an EMBL/GenBank/DDBJ whole genome shotgun (WGS) entry which is preliminary data.</text>
</comment>
<sequence>MRRDQRVNCGAVSVCFTVSTLLWIVVLSTAIQSSVPDLTGRRTVSKQNSLPPHWRCSVI</sequence>
<keyword evidence="1" id="KW-1133">Transmembrane helix</keyword>
<dbReference type="Proteomes" id="UP001162483">
    <property type="component" value="Unassembled WGS sequence"/>
</dbReference>
<keyword evidence="3" id="KW-1185">Reference proteome</keyword>
<organism evidence="2 3">
    <name type="scientific">Staurois parvus</name>
    <dbReference type="NCBI Taxonomy" id="386267"/>
    <lineage>
        <taxon>Eukaryota</taxon>
        <taxon>Metazoa</taxon>
        <taxon>Chordata</taxon>
        <taxon>Craniata</taxon>
        <taxon>Vertebrata</taxon>
        <taxon>Euteleostomi</taxon>
        <taxon>Amphibia</taxon>
        <taxon>Batrachia</taxon>
        <taxon>Anura</taxon>
        <taxon>Neobatrachia</taxon>
        <taxon>Ranoidea</taxon>
        <taxon>Ranidae</taxon>
        <taxon>Staurois</taxon>
    </lineage>
</organism>
<gene>
    <name evidence="2" type="ORF">SPARVUS_LOCUS16455769</name>
</gene>
<reference evidence="2" key="1">
    <citation type="submission" date="2023-05" db="EMBL/GenBank/DDBJ databases">
        <authorList>
            <person name="Stuckert A."/>
        </authorList>
    </citation>
    <scope>NUCLEOTIDE SEQUENCE</scope>
</reference>
<evidence type="ECO:0000313" key="3">
    <source>
        <dbReference type="Proteomes" id="UP001162483"/>
    </source>
</evidence>
<name>A0ABN9HSY9_9NEOB</name>
<proteinExistence type="predicted"/>
<dbReference type="EMBL" id="CATNWA010021630">
    <property type="protein sequence ID" value="CAI9623355.1"/>
    <property type="molecule type" value="Genomic_DNA"/>
</dbReference>
<feature type="non-terminal residue" evidence="2">
    <location>
        <position position="59"/>
    </location>
</feature>
<accession>A0ABN9HSY9</accession>
<keyword evidence="1" id="KW-0472">Membrane</keyword>